<protein>
    <submittedName>
        <fullName evidence="3">RagB/SusD family nutrient uptake outer membrane protein</fullName>
    </submittedName>
</protein>
<evidence type="ECO:0000256" key="1">
    <source>
        <dbReference type="SAM" id="SignalP"/>
    </source>
</evidence>
<proteinExistence type="predicted"/>
<accession>A0A7J5JWB8</accession>
<feature type="domain" description="SusD-like N-terminal" evidence="2">
    <location>
        <begin position="96"/>
        <end position="211"/>
    </location>
</feature>
<evidence type="ECO:0000313" key="5">
    <source>
        <dbReference type="Proteomes" id="UP000436825"/>
    </source>
</evidence>
<sequence length="480" mass="55839">MKKLYTISLLVLCIVTTGCSDWLNVAPSNQVNEENLFSTGNGYRNALNGVYLDLGTSTLYGQNLSWGFMDLIAQYYSPVELNKERVYYQALNYKFEHTDVKSIISSIWSRSYNNIANCNNLINQVSNASPSLFEQGELEKNMIHGEALALRAFIHFEILRMFAPAMMKDDYKAYMPYVDVYPTFVPAYETNEEILKKVVADLKEAKRMLAQCDITEEHREWMAINPRMLGIDLSAGDIAEEDVFFAFRGYRMNYYAITAILARVYFWNGEYELAYNEAKEVLDATYDDDGQKCFSFMEYLELGNNMKDYNSIIMCFFNKTLQEDYEPFITKSSKDVFYLVDFEKGEKELDQRLLEDMIGSERSNKYSRKYDIPLGTYGSDMIPGIRLSEMYYIMGEYFARTNNFIKAGEMLDEVRFNRGIITTNLKNTITTLDGYHTEMLKDMRKEFVGEGQLFFQYKRLDKKPAKNAIFVFEKPDNEDV</sequence>
<dbReference type="SUPFAM" id="SSF48452">
    <property type="entry name" value="TPR-like"/>
    <property type="match status" value="1"/>
</dbReference>
<dbReference type="EMBL" id="CP083681">
    <property type="protein sequence ID" value="UYU70347.1"/>
    <property type="molecule type" value="Genomic_DNA"/>
</dbReference>
<dbReference type="Proteomes" id="UP000436825">
    <property type="component" value="Unassembled WGS sequence"/>
</dbReference>
<dbReference type="Gene3D" id="1.25.40.900">
    <property type="match status" value="1"/>
</dbReference>
<dbReference type="PROSITE" id="PS51257">
    <property type="entry name" value="PROKAR_LIPOPROTEIN"/>
    <property type="match status" value="1"/>
</dbReference>
<organism evidence="3 5">
    <name type="scientific">Bacteroides thetaiotaomicron</name>
    <dbReference type="NCBI Taxonomy" id="818"/>
    <lineage>
        <taxon>Bacteria</taxon>
        <taxon>Pseudomonadati</taxon>
        <taxon>Bacteroidota</taxon>
        <taxon>Bacteroidia</taxon>
        <taxon>Bacteroidales</taxon>
        <taxon>Bacteroidaceae</taxon>
        <taxon>Bacteroides</taxon>
    </lineage>
</organism>
<keyword evidence="1" id="KW-0732">Signal</keyword>
<dbReference type="EMBL" id="WCRW01000008">
    <property type="protein sequence ID" value="KAB4455354.1"/>
    <property type="molecule type" value="Genomic_DNA"/>
</dbReference>
<dbReference type="Proteomes" id="UP001156216">
    <property type="component" value="Chromosome"/>
</dbReference>
<dbReference type="RefSeq" id="WP_264386695.1">
    <property type="nucleotide sequence ID" value="NZ_CP083681.1"/>
</dbReference>
<evidence type="ECO:0000313" key="3">
    <source>
        <dbReference type="EMBL" id="KAB4455354.1"/>
    </source>
</evidence>
<dbReference type="Pfam" id="PF14322">
    <property type="entry name" value="SusD-like_3"/>
    <property type="match status" value="1"/>
</dbReference>
<dbReference type="Gene3D" id="1.25.40.390">
    <property type="match status" value="1"/>
</dbReference>
<gene>
    <name evidence="3" type="ORF">GAN75_14050</name>
    <name evidence="4" type="ORF">KQP59_19000</name>
</gene>
<name>A0A7J5JWB8_BACT4</name>
<feature type="chain" id="PRO_5029505715" evidence="1">
    <location>
        <begin position="21"/>
        <end position="480"/>
    </location>
</feature>
<feature type="signal peptide" evidence="1">
    <location>
        <begin position="1"/>
        <end position="20"/>
    </location>
</feature>
<evidence type="ECO:0000259" key="2">
    <source>
        <dbReference type="Pfam" id="PF14322"/>
    </source>
</evidence>
<dbReference type="AlphaFoldDB" id="A0A7J5JWB8"/>
<evidence type="ECO:0000313" key="4">
    <source>
        <dbReference type="EMBL" id="UYU70347.1"/>
    </source>
</evidence>
<reference evidence="4" key="2">
    <citation type="submission" date="2021-06" db="EMBL/GenBank/DDBJ databases">
        <title>Interrogation of the integrated mobile genetic elements in gut-associated Bacteroides with a consensus prediction approach.</title>
        <authorList>
            <person name="Campbell D.E."/>
            <person name="Leigh J.R."/>
            <person name="Kim T."/>
            <person name="England W."/>
            <person name="Whitaker R.J."/>
            <person name="Degnan P.H."/>
        </authorList>
    </citation>
    <scope>NUCLEOTIDE SEQUENCE</scope>
    <source>
        <strain evidence="4">VPI-BTDOT2</strain>
    </source>
</reference>
<dbReference type="InterPro" id="IPR033985">
    <property type="entry name" value="SusD-like_N"/>
</dbReference>
<dbReference type="InterPro" id="IPR011990">
    <property type="entry name" value="TPR-like_helical_dom_sf"/>
</dbReference>
<reference evidence="3 5" key="1">
    <citation type="journal article" date="2019" name="Nat. Med.">
        <title>A library of human gut bacterial isolates paired with longitudinal multiomics data enables mechanistic microbiome research.</title>
        <authorList>
            <person name="Poyet M."/>
            <person name="Groussin M."/>
            <person name="Gibbons S.M."/>
            <person name="Avila-Pacheco J."/>
            <person name="Jiang X."/>
            <person name="Kearney S.M."/>
            <person name="Perrotta A.R."/>
            <person name="Berdy B."/>
            <person name="Zhao S."/>
            <person name="Lieberman T.D."/>
            <person name="Swanson P.K."/>
            <person name="Smith M."/>
            <person name="Roesemann S."/>
            <person name="Alexander J.E."/>
            <person name="Rich S.A."/>
            <person name="Livny J."/>
            <person name="Vlamakis H."/>
            <person name="Clish C."/>
            <person name="Bullock K."/>
            <person name="Deik A."/>
            <person name="Scott J."/>
            <person name="Pierce K.A."/>
            <person name="Xavier R.J."/>
            <person name="Alm E.J."/>
        </authorList>
    </citation>
    <scope>NUCLEOTIDE SEQUENCE [LARGE SCALE GENOMIC DNA]</scope>
    <source>
        <strain evidence="3 5">BIOML-A160</strain>
    </source>
</reference>